<keyword evidence="3 5" id="KW-0418">Kinase</keyword>
<dbReference type="InterPro" id="IPR029056">
    <property type="entry name" value="Ribokinase-like"/>
</dbReference>
<evidence type="ECO:0000313" key="6">
    <source>
        <dbReference type="Proteomes" id="UP000661193"/>
    </source>
</evidence>
<accession>A0ABS1USC4</accession>
<dbReference type="PROSITE" id="PS00584">
    <property type="entry name" value="PFKB_KINASES_2"/>
    <property type="match status" value="1"/>
</dbReference>
<evidence type="ECO:0000313" key="5">
    <source>
        <dbReference type="EMBL" id="MBL6279260.1"/>
    </source>
</evidence>
<comment type="similarity">
    <text evidence="1">Belongs to the carbohydrate kinase PfkB family.</text>
</comment>
<evidence type="ECO:0000256" key="1">
    <source>
        <dbReference type="ARBA" id="ARBA00010688"/>
    </source>
</evidence>
<evidence type="ECO:0000259" key="4">
    <source>
        <dbReference type="Pfam" id="PF00294"/>
    </source>
</evidence>
<organism evidence="5 6">
    <name type="scientific">Micromonospora fiedleri</name>
    <dbReference type="NCBI Taxonomy" id="1157498"/>
    <lineage>
        <taxon>Bacteria</taxon>
        <taxon>Bacillati</taxon>
        <taxon>Actinomycetota</taxon>
        <taxon>Actinomycetes</taxon>
        <taxon>Micromonosporales</taxon>
        <taxon>Micromonosporaceae</taxon>
        <taxon>Micromonospora</taxon>
    </lineage>
</organism>
<dbReference type="InterPro" id="IPR052700">
    <property type="entry name" value="Carb_kinase_PfkB-like"/>
</dbReference>
<dbReference type="Gene3D" id="3.40.1190.20">
    <property type="match status" value="1"/>
</dbReference>
<dbReference type="InterPro" id="IPR011611">
    <property type="entry name" value="PfkB_dom"/>
</dbReference>
<name>A0ABS1USC4_9ACTN</name>
<dbReference type="CDD" id="cd01942">
    <property type="entry name" value="ribokinase_group_A"/>
    <property type="match status" value="1"/>
</dbReference>
<dbReference type="PROSITE" id="PS00583">
    <property type="entry name" value="PFKB_KINASES_1"/>
    <property type="match status" value="1"/>
</dbReference>
<dbReference type="PANTHER" id="PTHR43320">
    <property type="entry name" value="SUGAR KINASE"/>
    <property type="match status" value="1"/>
</dbReference>
<dbReference type="EMBL" id="JAETXL010000009">
    <property type="protein sequence ID" value="MBL6279260.1"/>
    <property type="molecule type" value="Genomic_DNA"/>
</dbReference>
<keyword evidence="6" id="KW-1185">Reference proteome</keyword>
<comment type="caution">
    <text evidence="5">The sequence shown here is derived from an EMBL/GenBank/DDBJ whole genome shotgun (WGS) entry which is preliminary data.</text>
</comment>
<keyword evidence="2" id="KW-0808">Transferase</keyword>
<proteinExistence type="inferred from homology"/>
<sequence>MTFPGRFAEQLIADRLHTVSLSFLVDGLVVRDGGVAANIAYGMAQLGMPPTLVGAVGPDFADYRSRLERHGVDCESVLMSRSSYTARFVCTTDQDSCQIASFYPGAMAEAADIDLAAVIGSEPVDLAVIGPDDPVAMRRHAAACRRLGVPFAADPSQQLARMSGPDIADFVTGARYLLTNEYEYDLLRGKLGGAGATVLDAVDVVVTTLAEDGVRIRAGGGITRIPAVTGASVVDPTGGGDAFRAGFLYGVTHGLLLDVAAALGCQMGAYAIGAPGTQEYRVVPDRLVANLSDTYGHRVSVAVAEVLTSCAAAAAG</sequence>
<dbReference type="PANTHER" id="PTHR43320:SF3">
    <property type="entry name" value="CARBOHYDRATE KINASE PFKB DOMAIN-CONTAINING PROTEIN"/>
    <property type="match status" value="1"/>
</dbReference>
<gene>
    <name evidence="5" type="ORF">JMF97_24195</name>
</gene>
<protein>
    <submittedName>
        <fullName evidence="5">Carbohydrate kinase family protein</fullName>
    </submittedName>
</protein>
<dbReference type="SUPFAM" id="SSF53613">
    <property type="entry name" value="Ribokinase-like"/>
    <property type="match status" value="1"/>
</dbReference>
<dbReference type="GO" id="GO:0016301">
    <property type="term" value="F:kinase activity"/>
    <property type="evidence" value="ECO:0007669"/>
    <property type="project" value="UniProtKB-KW"/>
</dbReference>
<dbReference type="InterPro" id="IPR002173">
    <property type="entry name" value="Carboh/pur_kinase_PfkB_CS"/>
</dbReference>
<evidence type="ECO:0000256" key="3">
    <source>
        <dbReference type="ARBA" id="ARBA00022777"/>
    </source>
</evidence>
<evidence type="ECO:0000256" key="2">
    <source>
        <dbReference type="ARBA" id="ARBA00022679"/>
    </source>
</evidence>
<dbReference type="Proteomes" id="UP000661193">
    <property type="component" value="Unassembled WGS sequence"/>
</dbReference>
<dbReference type="Pfam" id="PF00294">
    <property type="entry name" value="PfkB"/>
    <property type="match status" value="1"/>
</dbReference>
<reference evidence="5 6" key="1">
    <citation type="submission" date="2021-01" db="EMBL/GenBank/DDBJ databases">
        <title>Genome sequencing of Micromonospora fiedleri MG-37.</title>
        <authorList>
            <person name="Moreland P.E.J."/>
            <person name="Stach J.E.M."/>
        </authorList>
    </citation>
    <scope>NUCLEOTIDE SEQUENCE [LARGE SCALE GENOMIC DNA]</scope>
    <source>
        <strain evidence="5 6">MG-37</strain>
    </source>
</reference>
<dbReference type="RefSeq" id="WP_203223725.1">
    <property type="nucleotide sequence ID" value="NZ_JAETXL010000009.1"/>
</dbReference>
<feature type="domain" description="Carbohydrate kinase PfkB" evidence="4">
    <location>
        <begin position="18"/>
        <end position="279"/>
    </location>
</feature>